<comment type="caution">
    <text evidence="1">The sequence shown here is derived from an EMBL/GenBank/DDBJ whole genome shotgun (WGS) entry which is preliminary data.</text>
</comment>
<name>A0ABX5BP15_9XANT</name>
<protein>
    <submittedName>
        <fullName evidence="1">Uncharacterized protein</fullName>
    </submittedName>
</protein>
<organism evidence="1 2">
    <name type="scientific">Xanthomonas bromi</name>
    <dbReference type="NCBI Taxonomy" id="56449"/>
    <lineage>
        <taxon>Bacteria</taxon>
        <taxon>Pseudomonadati</taxon>
        <taxon>Pseudomonadota</taxon>
        <taxon>Gammaproteobacteria</taxon>
        <taxon>Lysobacterales</taxon>
        <taxon>Lysobacteraceae</taxon>
        <taxon>Xanthomonas</taxon>
    </lineage>
</organism>
<evidence type="ECO:0000313" key="1">
    <source>
        <dbReference type="EMBL" id="PPV06211.1"/>
    </source>
</evidence>
<dbReference type="EMBL" id="MDCE01000018">
    <property type="protein sequence ID" value="PPV06211.1"/>
    <property type="molecule type" value="Genomic_DNA"/>
</dbReference>
<keyword evidence="2" id="KW-1185">Reference proteome</keyword>
<evidence type="ECO:0000313" key="2">
    <source>
        <dbReference type="Proteomes" id="UP000239710"/>
    </source>
</evidence>
<sequence>MARPRTAQSAHSELDVRLMYAAPGAWHGALGSESCRYIGYAVLDGMECYAMRSARPPSR</sequence>
<gene>
    <name evidence="1" type="ORF">XbrCFBP1976_13510</name>
</gene>
<dbReference type="Proteomes" id="UP000239710">
    <property type="component" value="Unassembled WGS sequence"/>
</dbReference>
<reference evidence="1 2" key="1">
    <citation type="submission" date="2016-08" db="EMBL/GenBank/DDBJ databases">
        <title>Evolution of the type three secretion system and type three effector repertoires in Xanthomonas.</title>
        <authorList>
            <person name="Merda D."/>
            <person name="Briand M."/>
            <person name="Bosis E."/>
            <person name="Rousseau C."/>
            <person name="Portier P."/>
            <person name="Jacques M.-A."/>
            <person name="Fischer-Le Saux M."/>
        </authorList>
    </citation>
    <scope>NUCLEOTIDE SEQUENCE [LARGE SCALE GENOMIC DNA]</scope>
    <source>
        <strain evidence="1 2">CFBP1976</strain>
    </source>
</reference>
<proteinExistence type="predicted"/>
<accession>A0ABX5BP15</accession>